<feature type="transmembrane region" description="Helical" evidence="1">
    <location>
        <begin position="16"/>
        <end position="46"/>
    </location>
</feature>
<dbReference type="AlphaFoldDB" id="A0A3E5GH13"/>
<evidence type="ECO:0000313" key="6">
    <source>
        <dbReference type="Proteomes" id="UP001060104"/>
    </source>
</evidence>
<evidence type="ECO:0000313" key="3">
    <source>
        <dbReference type="EMBL" id="MCS2793038.1"/>
    </source>
</evidence>
<evidence type="ECO:0008006" key="7">
    <source>
        <dbReference type="Google" id="ProtNLM"/>
    </source>
</evidence>
<dbReference type="EMBL" id="CZAE01000034">
    <property type="protein sequence ID" value="CUQ26374.1"/>
    <property type="molecule type" value="Genomic_DNA"/>
</dbReference>
<keyword evidence="6" id="KW-1185">Reference proteome</keyword>
<feature type="transmembrane region" description="Helical" evidence="1">
    <location>
        <begin position="458"/>
        <end position="475"/>
    </location>
</feature>
<evidence type="ECO:0000256" key="1">
    <source>
        <dbReference type="SAM" id="Phobius"/>
    </source>
</evidence>
<proteinExistence type="predicted"/>
<accession>A0A174UVB1</accession>
<feature type="transmembrane region" description="Helical" evidence="1">
    <location>
        <begin position="206"/>
        <end position="224"/>
    </location>
</feature>
<evidence type="ECO:0000313" key="4">
    <source>
        <dbReference type="EMBL" id="UVQ72836.1"/>
    </source>
</evidence>
<feature type="transmembrane region" description="Helical" evidence="1">
    <location>
        <begin position="98"/>
        <end position="122"/>
    </location>
</feature>
<keyword evidence="1" id="KW-1133">Transmembrane helix</keyword>
<protein>
    <recommendedName>
        <fullName evidence="7">O-antigen polysaccharide polymerase Wzy</fullName>
    </recommendedName>
</protein>
<sequence length="515" mass="59262">MKSYNTLRIIKKAITIYMLFCIVIECIAFPALENLFGCVVLLYGWLFISRTVLKVDFLYHYFIPFVAIFFYGICFFALPLGVTLIEGKPITFRFNVPYITFFNLMLNVTTIVLAFHTCRRIYKEGWLLGIWKKLGYFKVPTEAQIWAMAGAGIFALLYNITIQGTDMMDAENKGAWGQIMNQMTKFAILPIAMLFPKYYGRKNTAIPRTSLIVYFSFIIFLAIVTTKRTLMFTGIVSWGLMAFLVVLLENKKLFKTKTNILIIIGLYLVTGPVADLATAMILNRQSAYSSKAGETFTNIWKLYSDKEKLHNAYNMASLSNSDNGGDNFYAWSEYYVDNILLDRICNLRTQDLTLDYATKLGYDNSKMHRYAENFLMFQIPTPILDIFGYTTNKFDSNYTPGDLLSTEGLGLKNMYKGFRVAGDSGIGLYWMGYSYYIFAFFIYVLVFYFFSSLVSTKLQFIIPIPIIIALLKYMTYFNNSTGIFKSLNLILRNGMQDILLYVILFGVIRLIIRQK</sequence>
<dbReference type="RefSeq" id="WP_022301105.1">
    <property type="nucleotide sequence ID" value="NZ_CABMFH010000005.1"/>
</dbReference>
<feature type="transmembrane region" description="Helical" evidence="1">
    <location>
        <begin position="260"/>
        <end position="282"/>
    </location>
</feature>
<accession>A0A3E5GH13</accession>
<feature type="transmembrane region" description="Helical" evidence="1">
    <location>
        <begin position="143"/>
        <end position="162"/>
    </location>
</feature>
<keyword evidence="1" id="KW-0812">Transmembrane</keyword>
<name>A0A3E5GH13_9BACE</name>
<reference evidence="3" key="2">
    <citation type="submission" date="2022-08" db="EMBL/GenBank/DDBJ databases">
        <title>Genome Sequencing of Bacteroides fragilis Group Isolates with Nanopore Technology.</title>
        <authorList>
            <person name="Tisza M.J."/>
            <person name="Smith D."/>
            <person name="Dekker J.P."/>
        </authorList>
    </citation>
    <scope>NUCLEOTIDE SEQUENCE</scope>
    <source>
        <strain evidence="3">BFG-351</strain>
        <strain evidence="4">BFG-527</strain>
    </source>
</reference>
<feature type="transmembrane region" description="Helical" evidence="1">
    <location>
        <begin position="495"/>
        <end position="512"/>
    </location>
</feature>
<gene>
    <name evidence="2" type="ORF">ERS852461_04757</name>
    <name evidence="3" type="ORF">NXW97_13625</name>
    <name evidence="4" type="ORF">NXY30_17390</name>
</gene>
<reference evidence="2 5" key="1">
    <citation type="submission" date="2015-09" db="EMBL/GenBank/DDBJ databases">
        <authorList>
            <consortium name="Pathogen Informatics"/>
        </authorList>
    </citation>
    <scope>NUCLEOTIDE SEQUENCE [LARGE SCALE GENOMIC DNA]</scope>
    <source>
        <strain evidence="2 5">2789STDY5834846</strain>
    </source>
</reference>
<evidence type="ECO:0000313" key="2">
    <source>
        <dbReference type="EMBL" id="CUQ26374.1"/>
    </source>
</evidence>
<feature type="transmembrane region" description="Helical" evidence="1">
    <location>
        <begin position="433"/>
        <end position="451"/>
    </location>
</feature>
<dbReference type="EMBL" id="JANUTS010000001">
    <property type="protein sequence ID" value="MCS2793038.1"/>
    <property type="molecule type" value="Genomic_DNA"/>
</dbReference>
<keyword evidence="1" id="KW-0472">Membrane</keyword>
<organism evidence="2 5">
    <name type="scientific">Bacteroides faecis</name>
    <dbReference type="NCBI Taxonomy" id="674529"/>
    <lineage>
        <taxon>Bacteria</taxon>
        <taxon>Pseudomonadati</taxon>
        <taxon>Bacteroidota</taxon>
        <taxon>Bacteroidia</taxon>
        <taxon>Bacteroidales</taxon>
        <taxon>Bacteroidaceae</taxon>
        <taxon>Bacteroides</taxon>
    </lineage>
</organism>
<dbReference type="EMBL" id="CP103141">
    <property type="protein sequence ID" value="UVQ72836.1"/>
    <property type="molecule type" value="Genomic_DNA"/>
</dbReference>
<evidence type="ECO:0000313" key="5">
    <source>
        <dbReference type="Proteomes" id="UP000095606"/>
    </source>
</evidence>
<dbReference type="Proteomes" id="UP001204548">
    <property type="component" value="Unassembled WGS sequence"/>
</dbReference>
<dbReference type="Proteomes" id="UP001060104">
    <property type="component" value="Chromosome"/>
</dbReference>
<feature type="transmembrane region" description="Helical" evidence="1">
    <location>
        <begin position="58"/>
        <end position="78"/>
    </location>
</feature>
<dbReference type="Proteomes" id="UP000095606">
    <property type="component" value="Unassembled WGS sequence"/>
</dbReference>
<feature type="transmembrane region" description="Helical" evidence="1">
    <location>
        <begin position="230"/>
        <end position="248"/>
    </location>
</feature>